<keyword evidence="2" id="KW-1185">Reference proteome</keyword>
<gene>
    <name evidence="1" type="ORF">CPELLU_LOCUS3958</name>
</gene>
<dbReference type="EMBL" id="CAJVQA010002006">
    <property type="protein sequence ID" value="CAG8533548.1"/>
    <property type="molecule type" value="Genomic_DNA"/>
</dbReference>
<accession>A0A9N9AK68</accession>
<dbReference type="AlphaFoldDB" id="A0A9N9AK68"/>
<proteinExistence type="predicted"/>
<organism evidence="1 2">
    <name type="scientific">Cetraspora pellucida</name>
    <dbReference type="NCBI Taxonomy" id="1433469"/>
    <lineage>
        <taxon>Eukaryota</taxon>
        <taxon>Fungi</taxon>
        <taxon>Fungi incertae sedis</taxon>
        <taxon>Mucoromycota</taxon>
        <taxon>Glomeromycotina</taxon>
        <taxon>Glomeromycetes</taxon>
        <taxon>Diversisporales</taxon>
        <taxon>Gigasporaceae</taxon>
        <taxon>Cetraspora</taxon>
    </lineage>
</organism>
<sequence>MALGSSETLKQNVILGYSDINNAGLYVVSGVEETCIVEHQTYHFNNTNDNTSNVDEGKKIEIKIYNTKDRSFVKIQELPSQNKIIYLADALINQFCQNEVTDVIIVSSINFSVNAESVYLGCIPDSEEVKNDGAKERKSNSSYVYEVGILRLLVEGLKAIVPDIEISMDKVLDTKVKKESFDEIHDTEKDT</sequence>
<feature type="non-terminal residue" evidence="1">
    <location>
        <position position="191"/>
    </location>
</feature>
<dbReference type="OrthoDB" id="2402141at2759"/>
<evidence type="ECO:0000313" key="1">
    <source>
        <dbReference type="EMBL" id="CAG8533548.1"/>
    </source>
</evidence>
<name>A0A9N9AK68_9GLOM</name>
<evidence type="ECO:0000313" key="2">
    <source>
        <dbReference type="Proteomes" id="UP000789759"/>
    </source>
</evidence>
<dbReference type="Proteomes" id="UP000789759">
    <property type="component" value="Unassembled WGS sequence"/>
</dbReference>
<protein>
    <submittedName>
        <fullName evidence="1">23447_t:CDS:1</fullName>
    </submittedName>
</protein>
<reference evidence="1" key="1">
    <citation type="submission" date="2021-06" db="EMBL/GenBank/DDBJ databases">
        <authorList>
            <person name="Kallberg Y."/>
            <person name="Tangrot J."/>
            <person name="Rosling A."/>
        </authorList>
    </citation>
    <scope>NUCLEOTIDE SEQUENCE</scope>
    <source>
        <strain evidence="1">FL966</strain>
    </source>
</reference>
<comment type="caution">
    <text evidence="1">The sequence shown here is derived from an EMBL/GenBank/DDBJ whole genome shotgun (WGS) entry which is preliminary data.</text>
</comment>